<reference evidence="2" key="1">
    <citation type="journal article" date="2022" name="bioRxiv">
        <title>Sequencing and chromosome-scale assembly of the giantPleurodeles waltlgenome.</title>
        <authorList>
            <person name="Brown T."/>
            <person name="Elewa A."/>
            <person name="Iarovenko S."/>
            <person name="Subramanian E."/>
            <person name="Araus A.J."/>
            <person name="Petzold A."/>
            <person name="Susuki M."/>
            <person name="Suzuki K.-i.T."/>
            <person name="Hayashi T."/>
            <person name="Toyoda A."/>
            <person name="Oliveira C."/>
            <person name="Osipova E."/>
            <person name="Leigh N.D."/>
            <person name="Simon A."/>
            <person name="Yun M.H."/>
        </authorList>
    </citation>
    <scope>NUCLEOTIDE SEQUENCE</scope>
    <source>
        <strain evidence="2">20211129_DDA</strain>
        <tissue evidence="2">Liver</tissue>
    </source>
</reference>
<evidence type="ECO:0000313" key="2">
    <source>
        <dbReference type="EMBL" id="KAJ1136540.1"/>
    </source>
</evidence>
<feature type="compositionally biased region" description="Basic and acidic residues" evidence="1">
    <location>
        <begin position="39"/>
        <end position="50"/>
    </location>
</feature>
<organism evidence="2 3">
    <name type="scientific">Pleurodeles waltl</name>
    <name type="common">Iberian ribbed newt</name>
    <dbReference type="NCBI Taxonomy" id="8319"/>
    <lineage>
        <taxon>Eukaryota</taxon>
        <taxon>Metazoa</taxon>
        <taxon>Chordata</taxon>
        <taxon>Craniata</taxon>
        <taxon>Vertebrata</taxon>
        <taxon>Euteleostomi</taxon>
        <taxon>Amphibia</taxon>
        <taxon>Batrachia</taxon>
        <taxon>Caudata</taxon>
        <taxon>Salamandroidea</taxon>
        <taxon>Salamandridae</taxon>
        <taxon>Pleurodelinae</taxon>
        <taxon>Pleurodeles</taxon>
    </lineage>
</organism>
<dbReference type="AlphaFoldDB" id="A0AAV7QBI6"/>
<sequence length="98" mass="10615">MRLGRRTPLVTSGGATTRLPRPVEGSRPGRPRLGRTRVTKHEQRWAEVRRAGCRNDPAAETGGGKPARKAQAGPDQSYEARAALGRDAESRMPVSASR</sequence>
<accession>A0AAV7QBI6</accession>
<feature type="compositionally biased region" description="Basic residues" evidence="1">
    <location>
        <begin position="29"/>
        <end position="38"/>
    </location>
</feature>
<feature type="region of interest" description="Disordered" evidence="1">
    <location>
        <begin position="1"/>
        <end position="98"/>
    </location>
</feature>
<evidence type="ECO:0000313" key="3">
    <source>
        <dbReference type="Proteomes" id="UP001066276"/>
    </source>
</evidence>
<dbReference type="EMBL" id="JANPWB010000010">
    <property type="protein sequence ID" value="KAJ1136540.1"/>
    <property type="molecule type" value="Genomic_DNA"/>
</dbReference>
<comment type="caution">
    <text evidence="2">The sequence shown here is derived from an EMBL/GenBank/DDBJ whole genome shotgun (WGS) entry which is preliminary data.</text>
</comment>
<proteinExistence type="predicted"/>
<dbReference type="Proteomes" id="UP001066276">
    <property type="component" value="Chromosome 6"/>
</dbReference>
<name>A0AAV7QBI6_PLEWA</name>
<gene>
    <name evidence="2" type="ORF">NDU88_002955</name>
</gene>
<evidence type="ECO:0000256" key="1">
    <source>
        <dbReference type="SAM" id="MobiDB-lite"/>
    </source>
</evidence>
<keyword evidence="3" id="KW-1185">Reference proteome</keyword>
<protein>
    <submittedName>
        <fullName evidence="2">Uncharacterized protein</fullName>
    </submittedName>
</protein>